<proteinExistence type="predicted"/>
<dbReference type="InterPro" id="IPR050179">
    <property type="entry name" value="Trans_hexapeptide_repeat"/>
</dbReference>
<dbReference type="NCBIfam" id="TIGR03570">
    <property type="entry name" value="NeuD_NnaD"/>
    <property type="match status" value="1"/>
</dbReference>
<keyword evidence="1 5" id="KW-0808">Transferase</keyword>
<dbReference type="PANTHER" id="PTHR43300">
    <property type="entry name" value="ACETYLTRANSFERASE"/>
    <property type="match status" value="1"/>
</dbReference>
<accession>A0A7X9FQH0</accession>
<evidence type="ECO:0000313" key="6">
    <source>
        <dbReference type="Proteomes" id="UP000524246"/>
    </source>
</evidence>
<dbReference type="GO" id="GO:0016740">
    <property type="term" value="F:transferase activity"/>
    <property type="evidence" value="ECO:0007669"/>
    <property type="project" value="UniProtKB-KW"/>
</dbReference>
<dbReference type="AlphaFoldDB" id="A0A7X9FQH0"/>
<comment type="caution">
    <text evidence="5">The sequence shown here is derived from an EMBL/GenBank/DDBJ whole genome shotgun (WGS) entry which is preliminary data.</text>
</comment>
<sequence>MSGANVQRPQKCILLGAGGHAQVVLEALCFTKGQEIIGVLDKNQIGLGEVFKGIPLLGDDTALEKARNIGAEFFIIGIGSTRAGPLRETLFKLARSYGLMPATVIHPHSYQAPSSSFGEGSQLLAGSLLNSNCSIGMNVIVNCGAIIEHNCKVGDHTHIASGACLCGDVQVGASSHIGARSVIIQGVKIGRGVTVGAGSVVLKDVEDFETVVGVPARVMRTEAF</sequence>
<evidence type="ECO:0000256" key="3">
    <source>
        <dbReference type="PIRSR" id="PIRSR620019-2"/>
    </source>
</evidence>
<dbReference type="Gene3D" id="2.160.10.10">
    <property type="entry name" value="Hexapeptide repeat proteins"/>
    <property type="match status" value="1"/>
</dbReference>
<dbReference type="CDD" id="cd03360">
    <property type="entry name" value="LbH_AT_putative"/>
    <property type="match status" value="1"/>
</dbReference>
<gene>
    <name evidence="5" type="ORF">GYA55_04330</name>
</gene>
<dbReference type="EMBL" id="JAAZON010000181">
    <property type="protein sequence ID" value="NMC62374.1"/>
    <property type="molecule type" value="Genomic_DNA"/>
</dbReference>
<protein>
    <submittedName>
        <fullName evidence="5">Acetyltransferase</fullName>
    </submittedName>
</protein>
<evidence type="ECO:0000313" key="5">
    <source>
        <dbReference type="EMBL" id="NMC62374.1"/>
    </source>
</evidence>
<dbReference type="InterPro" id="IPR001451">
    <property type="entry name" value="Hexapep"/>
</dbReference>
<reference evidence="5 6" key="1">
    <citation type="journal article" date="2020" name="Biotechnol. Biofuels">
        <title>New insights from the biogas microbiome by comprehensive genome-resolved metagenomics of nearly 1600 species originating from multiple anaerobic digesters.</title>
        <authorList>
            <person name="Campanaro S."/>
            <person name="Treu L."/>
            <person name="Rodriguez-R L.M."/>
            <person name="Kovalovszki A."/>
            <person name="Ziels R.M."/>
            <person name="Maus I."/>
            <person name="Zhu X."/>
            <person name="Kougias P.G."/>
            <person name="Basile A."/>
            <person name="Luo G."/>
            <person name="Schluter A."/>
            <person name="Konstantinidis K.T."/>
            <person name="Angelidaki I."/>
        </authorList>
    </citation>
    <scope>NUCLEOTIDE SEQUENCE [LARGE SCALE GENOMIC DNA]</scope>
    <source>
        <strain evidence="5">AS27yjCOA_65</strain>
    </source>
</reference>
<evidence type="ECO:0000256" key="1">
    <source>
        <dbReference type="ARBA" id="ARBA00022679"/>
    </source>
</evidence>
<dbReference type="Gene3D" id="3.40.50.20">
    <property type="match status" value="1"/>
</dbReference>
<keyword evidence="2" id="KW-0677">Repeat</keyword>
<dbReference type="Pfam" id="PF00132">
    <property type="entry name" value="Hexapep"/>
    <property type="match status" value="2"/>
</dbReference>
<organism evidence="5 6">
    <name type="scientific">SAR324 cluster bacterium</name>
    <dbReference type="NCBI Taxonomy" id="2024889"/>
    <lineage>
        <taxon>Bacteria</taxon>
        <taxon>Deltaproteobacteria</taxon>
        <taxon>SAR324 cluster</taxon>
    </lineage>
</organism>
<dbReference type="InterPro" id="IPR011004">
    <property type="entry name" value="Trimer_LpxA-like_sf"/>
</dbReference>
<dbReference type="PANTHER" id="PTHR43300:SF7">
    <property type="entry name" value="UDP-N-ACETYLBACILLOSAMINE N-ACETYLTRANSFERASE"/>
    <property type="match status" value="1"/>
</dbReference>
<dbReference type="SUPFAM" id="SSF51161">
    <property type="entry name" value="Trimeric LpxA-like enzymes"/>
    <property type="match status" value="1"/>
</dbReference>
<dbReference type="InterPro" id="IPR018357">
    <property type="entry name" value="Hexapep_transf_CS"/>
</dbReference>
<dbReference type="InterPro" id="IPR041561">
    <property type="entry name" value="PglD_N"/>
</dbReference>
<feature type="binding site" evidence="3">
    <location>
        <position position="79"/>
    </location>
    <ligand>
        <name>substrate</name>
    </ligand>
</feature>
<dbReference type="Pfam" id="PF17836">
    <property type="entry name" value="PglD_N"/>
    <property type="match status" value="1"/>
</dbReference>
<dbReference type="Proteomes" id="UP000524246">
    <property type="component" value="Unassembled WGS sequence"/>
</dbReference>
<name>A0A7X9FQH0_9DELT</name>
<feature type="domain" description="PglD N-terminal" evidence="4">
    <location>
        <begin position="12"/>
        <end position="81"/>
    </location>
</feature>
<evidence type="ECO:0000259" key="4">
    <source>
        <dbReference type="Pfam" id="PF17836"/>
    </source>
</evidence>
<evidence type="ECO:0000256" key="2">
    <source>
        <dbReference type="ARBA" id="ARBA00022737"/>
    </source>
</evidence>
<dbReference type="InterPro" id="IPR020019">
    <property type="entry name" value="AcTrfase_PglD-like"/>
</dbReference>
<feature type="binding site" evidence="3">
    <location>
        <position position="158"/>
    </location>
    <ligand>
        <name>acetyl-CoA</name>
        <dbReference type="ChEBI" id="CHEBI:57288"/>
    </ligand>
</feature>
<dbReference type="PROSITE" id="PS00101">
    <property type="entry name" value="HEXAPEP_TRANSFERASES"/>
    <property type="match status" value="1"/>
</dbReference>